<name>A0A0N5A6T3_PARTI</name>
<dbReference type="GO" id="GO:0016020">
    <property type="term" value="C:membrane"/>
    <property type="evidence" value="ECO:0007669"/>
    <property type="project" value="UniProtKB-SubCell"/>
</dbReference>
<evidence type="ECO:0000256" key="2">
    <source>
        <dbReference type="ARBA" id="ARBA00022692"/>
    </source>
</evidence>
<accession>A0A0N5A6T3</accession>
<dbReference type="Proteomes" id="UP000038045">
    <property type="component" value="Unplaced"/>
</dbReference>
<dbReference type="AlphaFoldDB" id="A0A0N5A6T3"/>
<dbReference type="PANTHER" id="PTHR11132">
    <property type="entry name" value="SOLUTE CARRIER FAMILY 35"/>
    <property type="match status" value="1"/>
</dbReference>
<keyword evidence="3 5" id="KW-1133">Transmembrane helix</keyword>
<keyword evidence="4 5" id="KW-0472">Membrane</keyword>
<dbReference type="InterPro" id="IPR037185">
    <property type="entry name" value="EmrE-like"/>
</dbReference>
<proteinExistence type="predicted"/>
<dbReference type="InterPro" id="IPR050186">
    <property type="entry name" value="TPT_transporter"/>
</dbReference>
<keyword evidence="7" id="KW-1185">Reference proteome</keyword>
<evidence type="ECO:0000256" key="3">
    <source>
        <dbReference type="ARBA" id="ARBA00022989"/>
    </source>
</evidence>
<feature type="transmembrane region" description="Helical" evidence="5">
    <location>
        <begin position="96"/>
        <end position="117"/>
    </location>
</feature>
<feature type="transmembrane region" description="Helical" evidence="5">
    <location>
        <begin position="54"/>
        <end position="73"/>
    </location>
</feature>
<feature type="transmembrane region" description="Helical" evidence="5">
    <location>
        <begin position="170"/>
        <end position="194"/>
    </location>
</feature>
<dbReference type="InterPro" id="IPR004853">
    <property type="entry name" value="Sugar_P_trans_dom"/>
</dbReference>
<dbReference type="STRING" id="131310.A0A0N5A6T3"/>
<feature type="transmembrane region" description="Helical" evidence="5">
    <location>
        <begin position="300"/>
        <end position="317"/>
    </location>
</feature>
<dbReference type="Pfam" id="PF03151">
    <property type="entry name" value="TPT"/>
    <property type="match status" value="1"/>
</dbReference>
<reference evidence="8" key="1">
    <citation type="submission" date="2017-02" db="UniProtKB">
        <authorList>
            <consortium name="WormBaseParasite"/>
        </authorList>
    </citation>
    <scope>IDENTIFICATION</scope>
</reference>
<feature type="transmembrane region" description="Helical" evidence="5">
    <location>
        <begin position="147"/>
        <end position="164"/>
    </location>
</feature>
<sequence>MTCTNTENEKRNFLSTSFNIASAVSAYWVTSIGLVFINKYLLSSPELKLNAPLFITWYQCVCTVGFCYLFALLKKLFPNIVKFPEMNYDIQICRKIIALSFVFVGMITFNNLCLQYVGVSFYYVGRSLTTVFNVLCTYLILGQKTSFPAILCCGLIILGFFLGVDQENVGGTLSIAGVVFGVLASLFVALQAIYVKKTLPDVNQSIWRLTLHNNVNACIIFIPLIILSGEITRIPHFQYLWTVKFWSMMTLSGFLGFIMGYVTGWQIQATSPLTHNISGTAKAAAQTVIGVIFYAEVKTFLWWTSNVIVLIGSGLYTKVKSVELKRTIEKENVKEERKVLSIDNSSTTCTNTSNQEETKTT</sequence>
<feature type="transmembrane region" description="Helical" evidence="5">
    <location>
        <begin position="239"/>
        <end position="261"/>
    </location>
</feature>
<evidence type="ECO:0000256" key="1">
    <source>
        <dbReference type="ARBA" id="ARBA00004141"/>
    </source>
</evidence>
<feature type="domain" description="Sugar phosphate transporter" evidence="6">
    <location>
        <begin position="21"/>
        <end position="316"/>
    </location>
</feature>
<evidence type="ECO:0000313" key="8">
    <source>
        <dbReference type="WBParaSite" id="PTRK_0001770200.1"/>
    </source>
</evidence>
<comment type="subcellular location">
    <subcellularLocation>
        <location evidence="1">Membrane</location>
        <topology evidence="1">Multi-pass membrane protein</topology>
    </subcellularLocation>
</comment>
<feature type="transmembrane region" description="Helical" evidence="5">
    <location>
        <begin position="20"/>
        <end position="42"/>
    </location>
</feature>
<evidence type="ECO:0000256" key="4">
    <source>
        <dbReference type="ARBA" id="ARBA00023136"/>
    </source>
</evidence>
<organism evidence="7 8">
    <name type="scientific">Parastrongyloides trichosuri</name>
    <name type="common">Possum-specific nematode worm</name>
    <dbReference type="NCBI Taxonomy" id="131310"/>
    <lineage>
        <taxon>Eukaryota</taxon>
        <taxon>Metazoa</taxon>
        <taxon>Ecdysozoa</taxon>
        <taxon>Nematoda</taxon>
        <taxon>Chromadorea</taxon>
        <taxon>Rhabditida</taxon>
        <taxon>Tylenchina</taxon>
        <taxon>Panagrolaimomorpha</taxon>
        <taxon>Strongyloidoidea</taxon>
        <taxon>Strongyloididae</taxon>
        <taxon>Parastrongyloides</taxon>
    </lineage>
</organism>
<protein>
    <submittedName>
        <fullName evidence="8">TPT domain-containing protein</fullName>
    </submittedName>
</protein>
<dbReference type="SUPFAM" id="SSF103481">
    <property type="entry name" value="Multidrug resistance efflux transporter EmrE"/>
    <property type="match status" value="1"/>
</dbReference>
<evidence type="ECO:0000259" key="6">
    <source>
        <dbReference type="Pfam" id="PF03151"/>
    </source>
</evidence>
<dbReference type="WBParaSite" id="PTRK_0001770200.1">
    <property type="protein sequence ID" value="PTRK_0001770200.1"/>
    <property type="gene ID" value="PTRK_0001770200"/>
</dbReference>
<keyword evidence="2 5" id="KW-0812">Transmembrane</keyword>
<evidence type="ECO:0000256" key="5">
    <source>
        <dbReference type="SAM" id="Phobius"/>
    </source>
</evidence>
<feature type="transmembrane region" description="Helical" evidence="5">
    <location>
        <begin position="206"/>
        <end position="227"/>
    </location>
</feature>
<evidence type="ECO:0000313" key="7">
    <source>
        <dbReference type="Proteomes" id="UP000038045"/>
    </source>
</evidence>